<feature type="transmembrane region" description="Helical" evidence="7">
    <location>
        <begin position="153"/>
        <end position="173"/>
    </location>
</feature>
<evidence type="ECO:0000256" key="7">
    <source>
        <dbReference type="SAM" id="Phobius"/>
    </source>
</evidence>
<proteinExistence type="inferred from homology"/>
<keyword evidence="10" id="KW-1185">Reference proteome</keyword>
<gene>
    <name evidence="9" type="ORF">FB471_4559</name>
</gene>
<keyword evidence="3" id="KW-1003">Cell membrane</keyword>
<accession>A0A542DNS6</accession>
<feature type="transmembrane region" description="Helical" evidence="7">
    <location>
        <begin position="271"/>
        <end position="292"/>
    </location>
</feature>
<organism evidence="9 10">
    <name type="scientific">Amycolatopsis cihanbeyliensis</name>
    <dbReference type="NCBI Taxonomy" id="1128664"/>
    <lineage>
        <taxon>Bacteria</taxon>
        <taxon>Bacillati</taxon>
        <taxon>Actinomycetota</taxon>
        <taxon>Actinomycetes</taxon>
        <taxon>Pseudonocardiales</taxon>
        <taxon>Pseudonocardiaceae</taxon>
        <taxon>Amycolatopsis</taxon>
    </lineage>
</organism>
<feature type="transmembrane region" description="Helical" evidence="7">
    <location>
        <begin position="180"/>
        <end position="200"/>
    </location>
</feature>
<name>A0A542DNS6_AMYCI</name>
<dbReference type="PANTHER" id="PTHR40074:SF2">
    <property type="entry name" value="O-ACETYLTRANSFERASE WECH"/>
    <property type="match status" value="1"/>
</dbReference>
<evidence type="ECO:0000256" key="5">
    <source>
        <dbReference type="ARBA" id="ARBA00022989"/>
    </source>
</evidence>
<feature type="transmembrane region" description="Helical" evidence="7">
    <location>
        <begin position="304"/>
        <end position="326"/>
    </location>
</feature>
<feature type="transmembrane region" description="Helical" evidence="7">
    <location>
        <begin position="238"/>
        <end position="259"/>
    </location>
</feature>
<dbReference type="Proteomes" id="UP000320876">
    <property type="component" value="Unassembled WGS sequence"/>
</dbReference>
<dbReference type="GO" id="GO:0016413">
    <property type="term" value="F:O-acetyltransferase activity"/>
    <property type="evidence" value="ECO:0007669"/>
    <property type="project" value="TreeGrafter"/>
</dbReference>
<feature type="transmembrane region" description="Helical" evidence="7">
    <location>
        <begin position="28"/>
        <end position="46"/>
    </location>
</feature>
<feature type="transmembrane region" description="Helical" evidence="7">
    <location>
        <begin position="206"/>
        <end position="226"/>
    </location>
</feature>
<reference evidence="9 10" key="1">
    <citation type="submission" date="2019-06" db="EMBL/GenBank/DDBJ databases">
        <title>Sequencing the genomes of 1000 actinobacteria strains.</title>
        <authorList>
            <person name="Klenk H.-P."/>
        </authorList>
    </citation>
    <scope>NUCLEOTIDE SEQUENCE [LARGE SCALE GENOMIC DNA]</scope>
    <source>
        <strain evidence="9 10">DSM 45679</strain>
    </source>
</reference>
<comment type="similarity">
    <text evidence="2">Belongs to the acyltransferase 3 family.</text>
</comment>
<evidence type="ECO:0000256" key="2">
    <source>
        <dbReference type="ARBA" id="ARBA00007400"/>
    </source>
</evidence>
<dbReference type="GO" id="GO:0009246">
    <property type="term" value="P:enterobacterial common antigen biosynthetic process"/>
    <property type="evidence" value="ECO:0007669"/>
    <property type="project" value="TreeGrafter"/>
</dbReference>
<feature type="transmembrane region" description="Helical" evidence="7">
    <location>
        <begin position="104"/>
        <end position="124"/>
    </location>
</feature>
<evidence type="ECO:0000313" key="9">
    <source>
        <dbReference type="EMBL" id="TQJ04751.1"/>
    </source>
</evidence>
<feature type="transmembrane region" description="Helical" evidence="7">
    <location>
        <begin position="332"/>
        <end position="357"/>
    </location>
</feature>
<comment type="subcellular location">
    <subcellularLocation>
        <location evidence="1">Cell membrane</location>
        <topology evidence="1">Multi-pass membrane protein</topology>
    </subcellularLocation>
</comment>
<evidence type="ECO:0000256" key="6">
    <source>
        <dbReference type="ARBA" id="ARBA00023136"/>
    </source>
</evidence>
<evidence type="ECO:0000259" key="8">
    <source>
        <dbReference type="Pfam" id="PF01757"/>
    </source>
</evidence>
<sequence>MVSESPVRKLAGRREAAGRDGRLDRLRVVAAVVVVGGHAGSFVVNHVPVWSGAWWPGSAAVMTPRWSVPVFVLISGALLLRGTGAGAPEPLEAERIGAVVSRRLARIGWPLLFWSVLYLGLQLWSGSGDRRITSGGAGGVLDAILLGQPMYHLYYLFIAAGLYLVAPFLQVLVRGLAASGLRVLAVGCLALASLSSLVDWRVGGGGANALTLFVPFIGYFLLGHFLANIRPVRHRGRWLAVGMLAALGCWGGYLLAVLSSSAAATEYAESFLHPVAVLAAVALFAGVTGGPGAGAGGGALAQRLSGLTLGVYLAHPMFVAAIGLVLPHTESLAGGVLSLAVLWAGALFGSTALVLLAERVPVLRKVV</sequence>
<comment type="caution">
    <text evidence="9">The sequence shown here is derived from an EMBL/GenBank/DDBJ whole genome shotgun (WGS) entry which is preliminary data.</text>
</comment>
<keyword evidence="9" id="KW-0808">Transferase</keyword>
<evidence type="ECO:0000256" key="4">
    <source>
        <dbReference type="ARBA" id="ARBA00022692"/>
    </source>
</evidence>
<keyword evidence="9" id="KW-0012">Acyltransferase</keyword>
<dbReference type="GO" id="GO:0005886">
    <property type="term" value="C:plasma membrane"/>
    <property type="evidence" value="ECO:0007669"/>
    <property type="project" value="UniProtKB-SubCell"/>
</dbReference>
<evidence type="ECO:0000256" key="3">
    <source>
        <dbReference type="ARBA" id="ARBA00022475"/>
    </source>
</evidence>
<keyword evidence="4 7" id="KW-0812">Transmembrane</keyword>
<evidence type="ECO:0000256" key="1">
    <source>
        <dbReference type="ARBA" id="ARBA00004651"/>
    </source>
</evidence>
<evidence type="ECO:0000313" key="10">
    <source>
        <dbReference type="Proteomes" id="UP000320876"/>
    </source>
</evidence>
<dbReference type="EMBL" id="VFML01000001">
    <property type="protein sequence ID" value="TQJ04751.1"/>
    <property type="molecule type" value="Genomic_DNA"/>
</dbReference>
<dbReference type="PANTHER" id="PTHR40074">
    <property type="entry name" value="O-ACETYLTRANSFERASE WECH"/>
    <property type="match status" value="1"/>
</dbReference>
<protein>
    <submittedName>
        <fullName evidence="9">Surface polysaccharide O-acyltransferase-like enzyme</fullName>
    </submittedName>
</protein>
<dbReference type="AlphaFoldDB" id="A0A542DNS6"/>
<keyword evidence="5 7" id="KW-1133">Transmembrane helix</keyword>
<feature type="domain" description="Acyltransferase 3" evidence="8">
    <location>
        <begin position="22"/>
        <end position="356"/>
    </location>
</feature>
<feature type="transmembrane region" description="Helical" evidence="7">
    <location>
        <begin position="66"/>
        <end position="83"/>
    </location>
</feature>
<dbReference type="Pfam" id="PF01757">
    <property type="entry name" value="Acyl_transf_3"/>
    <property type="match status" value="1"/>
</dbReference>
<keyword evidence="6 7" id="KW-0472">Membrane</keyword>
<dbReference type="InterPro" id="IPR002656">
    <property type="entry name" value="Acyl_transf_3_dom"/>
</dbReference>